<evidence type="ECO:0000256" key="1">
    <source>
        <dbReference type="SAM" id="MobiDB-lite"/>
    </source>
</evidence>
<reference evidence="4 5" key="1">
    <citation type="submission" date="2018-09" db="EMBL/GenBank/DDBJ databases">
        <title>Genomic investigation of the strawberry pathogen Phytophthora fragariae indicates pathogenicity is determined by transcriptional variation in three key races.</title>
        <authorList>
            <person name="Adams T.M."/>
            <person name="Armitage A.D."/>
            <person name="Sobczyk M.K."/>
            <person name="Bates H.J."/>
            <person name="Dunwell J.M."/>
            <person name="Nellist C.F."/>
            <person name="Harrison R.J."/>
        </authorList>
    </citation>
    <scope>NUCLEOTIDE SEQUENCE [LARGE SCALE GENOMIC DNA]</scope>
    <source>
        <strain evidence="2 4">BC-23</strain>
        <strain evidence="3 5">NOV-77</strain>
    </source>
</reference>
<evidence type="ECO:0000313" key="3">
    <source>
        <dbReference type="EMBL" id="KAE9317286.1"/>
    </source>
</evidence>
<comment type="caution">
    <text evidence="3">The sequence shown here is derived from an EMBL/GenBank/DDBJ whole genome shotgun (WGS) entry which is preliminary data.</text>
</comment>
<dbReference type="Proteomes" id="UP000476176">
    <property type="component" value="Unassembled WGS sequence"/>
</dbReference>
<accession>A0A6G0R4A9</accession>
<protein>
    <submittedName>
        <fullName evidence="3">Uncharacterized protein</fullName>
    </submittedName>
</protein>
<evidence type="ECO:0000313" key="5">
    <source>
        <dbReference type="Proteomes" id="UP000486351"/>
    </source>
</evidence>
<dbReference type="EMBL" id="QXFY01001457">
    <property type="protein sequence ID" value="KAE9317286.1"/>
    <property type="molecule type" value="Genomic_DNA"/>
</dbReference>
<gene>
    <name evidence="2" type="ORF">PF004_g20894</name>
    <name evidence="3" type="ORF">PF008_g18787</name>
</gene>
<proteinExistence type="predicted"/>
<dbReference type="AlphaFoldDB" id="A0A6G0R4A9"/>
<sequence>MEKEDRLEDRLNSRLLAAAAACTDARVRRAAHEAVHVQQSASTPSPSTASALTPAEAAATKKKIAATRRRRSKIRVQEEKLESVMEKGSERRMIRVEDVEMEPPKVPDAAVTLLKRVPQLTINGIKVMAHALQVLVTDPAAVKAWLVEMKGKAKHELDHYWLGTKLLYADVSTSTRVLRRLLNATHSRVASLLLPVALNVFPSMLPTPPSQSCRDHPLIPPGPRHRPPSPAAAAPHSAALLIPSVTSSEIY</sequence>
<dbReference type="EMBL" id="QXGC01001915">
    <property type="protein sequence ID" value="KAE9193848.1"/>
    <property type="molecule type" value="Genomic_DNA"/>
</dbReference>
<organism evidence="3 5">
    <name type="scientific">Phytophthora fragariae</name>
    <dbReference type="NCBI Taxonomy" id="53985"/>
    <lineage>
        <taxon>Eukaryota</taxon>
        <taxon>Sar</taxon>
        <taxon>Stramenopiles</taxon>
        <taxon>Oomycota</taxon>
        <taxon>Peronosporomycetes</taxon>
        <taxon>Peronosporales</taxon>
        <taxon>Peronosporaceae</taxon>
        <taxon>Phytophthora</taxon>
    </lineage>
</organism>
<feature type="region of interest" description="Disordered" evidence="1">
    <location>
        <begin position="33"/>
        <end position="71"/>
    </location>
</feature>
<evidence type="ECO:0000313" key="2">
    <source>
        <dbReference type="EMBL" id="KAE9193848.1"/>
    </source>
</evidence>
<evidence type="ECO:0000313" key="4">
    <source>
        <dbReference type="Proteomes" id="UP000476176"/>
    </source>
</evidence>
<feature type="compositionally biased region" description="Low complexity" evidence="1">
    <location>
        <begin position="36"/>
        <end position="58"/>
    </location>
</feature>
<dbReference type="Proteomes" id="UP000486351">
    <property type="component" value="Unassembled WGS sequence"/>
</dbReference>
<name>A0A6G0R4A9_9STRA</name>
<feature type="compositionally biased region" description="Basic residues" evidence="1">
    <location>
        <begin position="60"/>
        <end position="71"/>
    </location>
</feature>